<dbReference type="AlphaFoldDB" id="A0A9P7G765"/>
<keyword evidence="2" id="KW-1185">Reference proteome</keyword>
<evidence type="ECO:0000313" key="1">
    <source>
        <dbReference type="EMBL" id="KAG5641995.1"/>
    </source>
</evidence>
<organism evidence="1 2">
    <name type="scientific">Asterophora parasitica</name>
    <dbReference type="NCBI Taxonomy" id="117018"/>
    <lineage>
        <taxon>Eukaryota</taxon>
        <taxon>Fungi</taxon>
        <taxon>Dikarya</taxon>
        <taxon>Basidiomycota</taxon>
        <taxon>Agaricomycotina</taxon>
        <taxon>Agaricomycetes</taxon>
        <taxon>Agaricomycetidae</taxon>
        <taxon>Agaricales</taxon>
        <taxon>Tricholomatineae</taxon>
        <taxon>Lyophyllaceae</taxon>
        <taxon>Asterophora</taxon>
    </lineage>
</organism>
<protein>
    <submittedName>
        <fullName evidence="1">Uncharacterized protein</fullName>
    </submittedName>
</protein>
<name>A0A9P7G765_9AGAR</name>
<comment type="caution">
    <text evidence="1">The sequence shown here is derived from an EMBL/GenBank/DDBJ whole genome shotgun (WGS) entry which is preliminary data.</text>
</comment>
<reference evidence="1" key="2">
    <citation type="submission" date="2021-10" db="EMBL/GenBank/DDBJ databases">
        <title>Phylogenomics reveals ancestral predisposition of the termite-cultivated fungus Termitomyces towards a domesticated lifestyle.</title>
        <authorList>
            <person name="Auxier B."/>
            <person name="Grum-Grzhimaylo A."/>
            <person name="Cardenas M.E."/>
            <person name="Lodge J.D."/>
            <person name="Laessoe T."/>
            <person name="Pedersen O."/>
            <person name="Smith M.E."/>
            <person name="Kuyper T.W."/>
            <person name="Franco-Molano E.A."/>
            <person name="Baroni T.J."/>
            <person name="Aanen D.K."/>
        </authorList>
    </citation>
    <scope>NUCLEOTIDE SEQUENCE</scope>
    <source>
        <strain evidence="1">AP01</strain>
        <tissue evidence="1">Mycelium</tissue>
    </source>
</reference>
<reference evidence="1" key="1">
    <citation type="submission" date="2020-07" db="EMBL/GenBank/DDBJ databases">
        <authorList>
            <person name="Nieuwenhuis M."/>
            <person name="Van De Peppel L.J.J."/>
        </authorList>
    </citation>
    <scope>NUCLEOTIDE SEQUENCE</scope>
    <source>
        <strain evidence="1">AP01</strain>
        <tissue evidence="1">Mycelium</tissue>
    </source>
</reference>
<dbReference type="Proteomes" id="UP000775547">
    <property type="component" value="Unassembled WGS sequence"/>
</dbReference>
<sequence length="116" mass="12282">MSDAECPIMLPPMFSPEEQLASLESLMSTLLSTSQSTAMALTCILIDLTLLTALIPATPAVVQATTATTPLPTDLANLPAFLESYKVQAATDVKAEAEAQLHPTVNSTATKTSFWK</sequence>
<proteinExistence type="predicted"/>
<gene>
    <name evidence="1" type="ORF">DXG03_003824</name>
</gene>
<accession>A0A9P7G765</accession>
<evidence type="ECO:0000313" key="2">
    <source>
        <dbReference type="Proteomes" id="UP000775547"/>
    </source>
</evidence>
<dbReference type="EMBL" id="JABCKV010000226">
    <property type="protein sequence ID" value="KAG5641995.1"/>
    <property type="molecule type" value="Genomic_DNA"/>
</dbReference>